<evidence type="ECO:0000313" key="1">
    <source>
        <dbReference type="EMBL" id="AOU97224.1"/>
    </source>
</evidence>
<reference evidence="2" key="1">
    <citation type="submission" date="2016-09" db="EMBL/GenBank/DDBJ databases">
        <title>Acidihalobacter prosperus F5.</title>
        <authorList>
            <person name="Khaleque H.N."/>
            <person name="Ramsay J.P."/>
            <person name="Kaksonen A.H."/>
            <person name="Boxall N.J."/>
            <person name="Watkin E.L.J."/>
        </authorList>
    </citation>
    <scope>NUCLEOTIDE SEQUENCE [LARGE SCALE GENOMIC DNA]</scope>
    <source>
        <strain evidence="2">F5</strain>
    </source>
</reference>
<evidence type="ECO:0008006" key="3">
    <source>
        <dbReference type="Google" id="ProtNLM"/>
    </source>
</evidence>
<evidence type="ECO:0000313" key="2">
    <source>
        <dbReference type="Proteomes" id="UP000095401"/>
    </source>
</evidence>
<keyword evidence="2" id="KW-1185">Reference proteome</keyword>
<protein>
    <recommendedName>
        <fullName evidence="3">DUF924 domain-containing protein</fullName>
    </recommendedName>
</protein>
<dbReference type="InterPro" id="IPR011990">
    <property type="entry name" value="TPR-like_helical_dom_sf"/>
</dbReference>
<gene>
    <name evidence="1" type="ORF">BI364_03730</name>
</gene>
<dbReference type="Proteomes" id="UP000095401">
    <property type="component" value="Chromosome"/>
</dbReference>
<dbReference type="Gene3D" id="1.20.58.320">
    <property type="entry name" value="TPR-like"/>
    <property type="match status" value="1"/>
</dbReference>
<dbReference type="InterPro" id="IPR010323">
    <property type="entry name" value="DUF924"/>
</dbReference>
<dbReference type="Gene3D" id="1.25.40.10">
    <property type="entry name" value="Tetratricopeptide repeat domain"/>
    <property type="match status" value="1"/>
</dbReference>
<dbReference type="KEGG" id="aprs:BI364_03730"/>
<dbReference type="EMBL" id="CP017415">
    <property type="protein sequence ID" value="AOU97224.1"/>
    <property type="molecule type" value="Genomic_DNA"/>
</dbReference>
<dbReference type="SUPFAM" id="SSF48452">
    <property type="entry name" value="TPR-like"/>
    <property type="match status" value="1"/>
</dbReference>
<dbReference type="Pfam" id="PF06041">
    <property type="entry name" value="DUF924"/>
    <property type="match status" value="1"/>
</dbReference>
<name>A0A1D8IL83_9GAMM</name>
<dbReference type="RefSeq" id="WP_070077612.1">
    <property type="nucleotide sequence ID" value="NZ_CP017415.1"/>
</dbReference>
<dbReference type="AlphaFoldDB" id="A0A1D8IL83"/>
<sequence length="188" mass="21625">MIQKTLQQTTPEQILAYWYSESIRAQWFCATPELDAEIRQRYEEVWRQAHAGGMAAWRDTPEGALALAIILDQFPLNMFRGSARAFSSEREAVQLVHASIARGFDKKLPVSKRIFMYMPLMHSEVLADQDASVCLFEVAGLLDNLKFAKHHREIVRRFGRFPHRNALLGRVSTQEEHAYLNSEEAFKG</sequence>
<organism evidence="1 2">
    <name type="scientific">Acidihalobacter yilgarnensis</name>
    <dbReference type="NCBI Taxonomy" id="2819280"/>
    <lineage>
        <taxon>Bacteria</taxon>
        <taxon>Pseudomonadati</taxon>
        <taxon>Pseudomonadota</taxon>
        <taxon>Gammaproteobacteria</taxon>
        <taxon>Chromatiales</taxon>
        <taxon>Ectothiorhodospiraceae</taxon>
        <taxon>Acidihalobacter</taxon>
    </lineage>
</organism>
<accession>A0A1D8IL83</accession>
<proteinExistence type="predicted"/>